<gene>
    <name evidence="4" type="primary">Kidins220</name>
    <name evidence="4" type="ORF">SNAT2548_LOCUS17881</name>
</gene>
<organism evidence="4 5">
    <name type="scientific">Symbiodinium natans</name>
    <dbReference type="NCBI Taxonomy" id="878477"/>
    <lineage>
        <taxon>Eukaryota</taxon>
        <taxon>Sar</taxon>
        <taxon>Alveolata</taxon>
        <taxon>Dinophyceae</taxon>
        <taxon>Suessiales</taxon>
        <taxon>Symbiodiniaceae</taxon>
        <taxon>Symbiodinium</taxon>
    </lineage>
</organism>
<accession>A0A812P607</accession>
<keyword evidence="2 3" id="KW-0040">ANK repeat</keyword>
<dbReference type="PANTHER" id="PTHR24166:SF48">
    <property type="entry name" value="PROTEIN VAPYRIN"/>
    <property type="match status" value="1"/>
</dbReference>
<evidence type="ECO:0000313" key="4">
    <source>
        <dbReference type="EMBL" id="CAE7341712.1"/>
    </source>
</evidence>
<dbReference type="PANTHER" id="PTHR24166">
    <property type="entry name" value="ROLLING PEBBLES, ISOFORM B"/>
    <property type="match status" value="1"/>
</dbReference>
<dbReference type="SMART" id="SM00248">
    <property type="entry name" value="ANK"/>
    <property type="match status" value="2"/>
</dbReference>
<name>A0A812P607_9DINO</name>
<comment type="caution">
    <text evidence="4">The sequence shown here is derived from an EMBL/GenBank/DDBJ whole genome shotgun (WGS) entry which is preliminary data.</text>
</comment>
<dbReference type="PROSITE" id="PS50297">
    <property type="entry name" value="ANK_REP_REGION"/>
    <property type="match status" value="1"/>
</dbReference>
<evidence type="ECO:0000256" key="2">
    <source>
        <dbReference type="ARBA" id="ARBA00023043"/>
    </source>
</evidence>
<protein>
    <submittedName>
        <fullName evidence="4">Kidins220 protein</fullName>
    </submittedName>
</protein>
<sequence>MLRVYATSGEVVATTSAEELRELDWDRPVRALKRHLQGFCGAPRFKQRLLKNTITLADDDELDGPAELQLILLPHCQTSPTQEAELMRAAARGDAQQVEEMLQRPQHPDECSAVARCRANVVRAAGDTTPLICAAQCGHVSVVRLLLEAGAATDRAHQHNLTTALAAAFAAGHADVAQVLKEAVAQRGEADNSSKMALALEQGGAAGEWGDIFRFSSATTETPVVFRLGYTSKEDHEQLH</sequence>
<dbReference type="EMBL" id="CAJNDS010002127">
    <property type="protein sequence ID" value="CAE7341712.1"/>
    <property type="molecule type" value="Genomic_DNA"/>
</dbReference>
<dbReference type="InterPro" id="IPR002110">
    <property type="entry name" value="Ankyrin_rpt"/>
</dbReference>
<dbReference type="PROSITE" id="PS50088">
    <property type="entry name" value="ANK_REPEAT"/>
    <property type="match status" value="1"/>
</dbReference>
<keyword evidence="1" id="KW-0677">Repeat</keyword>
<keyword evidence="5" id="KW-1185">Reference proteome</keyword>
<evidence type="ECO:0000256" key="3">
    <source>
        <dbReference type="PROSITE-ProRule" id="PRU00023"/>
    </source>
</evidence>
<dbReference type="AlphaFoldDB" id="A0A812P607"/>
<dbReference type="Pfam" id="PF12796">
    <property type="entry name" value="Ank_2"/>
    <property type="match status" value="1"/>
</dbReference>
<dbReference type="InterPro" id="IPR050889">
    <property type="entry name" value="Dendritic_Spine_Reg/Scaffold"/>
</dbReference>
<dbReference type="Proteomes" id="UP000604046">
    <property type="component" value="Unassembled WGS sequence"/>
</dbReference>
<evidence type="ECO:0000256" key="1">
    <source>
        <dbReference type="ARBA" id="ARBA00022737"/>
    </source>
</evidence>
<dbReference type="Gene3D" id="1.25.40.20">
    <property type="entry name" value="Ankyrin repeat-containing domain"/>
    <property type="match status" value="1"/>
</dbReference>
<dbReference type="SUPFAM" id="SSF48403">
    <property type="entry name" value="Ankyrin repeat"/>
    <property type="match status" value="1"/>
</dbReference>
<dbReference type="InterPro" id="IPR036770">
    <property type="entry name" value="Ankyrin_rpt-contain_sf"/>
</dbReference>
<evidence type="ECO:0000313" key="5">
    <source>
        <dbReference type="Proteomes" id="UP000604046"/>
    </source>
</evidence>
<feature type="repeat" description="ANK" evidence="3">
    <location>
        <begin position="126"/>
        <end position="158"/>
    </location>
</feature>
<proteinExistence type="predicted"/>
<reference evidence="4" key="1">
    <citation type="submission" date="2021-02" db="EMBL/GenBank/DDBJ databases">
        <authorList>
            <person name="Dougan E. K."/>
            <person name="Rhodes N."/>
            <person name="Thang M."/>
            <person name="Chan C."/>
        </authorList>
    </citation>
    <scope>NUCLEOTIDE SEQUENCE</scope>
</reference>